<sequence length="541" mass="61013">MTKRALAGLSLAITFLFAPISASAADWYRAETEHFIVYAEDSETDTREFAQDLERLDEVLSILTGVAMDEELPESSKVSVFRFGETSDMSVLLAGNRNTGVGGFFIGRANGSVAFVPRQRNKRRERSAREAMDTDMMLDPKATLFHEYVHYFMFQHRDAPYPLWYSEGFAELFSNLEFNEDNFVIGEVPPWRSASLATIPIDLEKTFDPPRSENGREAIGRRYAHGWLIASHLNLNAERRGQMGEYMVAIGEGADPMEAAERAFGDLEVLRQELEDFRRGAARTLRVPYAVNADPAVDIRRLSADEEARMDLMIKSKRGVDEEGAARLVSEARALVQQYPSSAPVLLAATEAEFDARNYDEAEQLAQRVLELDPDSTDAANYYADAALRRSYQDPSQLEVARSRFAAANRMETDHAYPLYGYYLTYLFDDEPVPDQAKMALEASFRYAPFDDTVRRTLVHMLLEEDRAAEARVVGASYLTGNGGFACLMRKKFAEFEAGDREGLLEDLRPDHPGEYKDEAARDAEQEEYEAEVEAYGCDED</sequence>
<name>A0A418NTS0_9SPHN</name>
<dbReference type="PROSITE" id="PS50005">
    <property type="entry name" value="TPR"/>
    <property type="match status" value="1"/>
</dbReference>
<gene>
    <name evidence="4" type="ORF">D2V07_04150</name>
</gene>
<feature type="signal peptide" evidence="3">
    <location>
        <begin position="1"/>
        <end position="24"/>
    </location>
</feature>
<evidence type="ECO:0000256" key="2">
    <source>
        <dbReference type="SAM" id="MobiDB-lite"/>
    </source>
</evidence>
<dbReference type="RefSeq" id="WP_119585080.1">
    <property type="nucleotide sequence ID" value="NZ_CAWODQ010000012.1"/>
</dbReference>
<feature type="compositionally biased region" description="Basic and acidic residues" evidence="2">
    <location>
        <begin position="504"/>
        <end position="524"/>
    </location>
</feature>
<protein>
    <submittedName>
        <fullName evidence="4">Uncharacterized protein</fullName>
    </submittedName>
</protein>
<feature type="repeat" description="TPR" evidence="1">
    <location>
        <begin position="343"/>
        <end position="376"/>
    </location>
</feature>
<dbReference type="OrthoDB" id="5523615at2"/>
<reference evidence="4 5" key="1">
    <citation type="submission" date="2018-08" db="EMBL/GenBank/DDBJ databases">
        <title>Erythrobacter zhengii sp.nov., a bacterium isolated from deep-sea sediment.</title>
        <authorList>
            <person name="Fang C."/>
            <person name="Wu Y.-H."/>
            <person name="Sun C."/>
            <person name="Wang H."/>
            <person name="Cheng H."/>
            <person name="Meng F.-X."/>
            <person name="Wang C.-S."/>
            <person name="Xu X.-W."/>
        </authorList>
    </citation>
    <scope>NUCLEOTIDE SEQUENCE [LARGE SCALE GENOMIC DNA]</scope>
    <source>
        <strain evidence="4 5">V18</strain>
    </source>
</reference>
<dbReference type="Gene3D" id="1.25.40.10">
    <property type="entry name" value="Tetratricopeptide repeat domain"/>
    <property type="match status" value="1"/>
</dbReference>
<comment type="caution">
    <text evidence="4">The sequence shown here is derived from an EMBL/GenBank/DDBJ whole genome shotgun (WGS) entry which is preliminary data.</text>
</comment>
<keyword evidence="3" id="KW-0732">Signal</keyword>
<dbReference type="InterPro" id="IPR011990">
    <property type="entry name" value="TPR-like_helical_dom_sf"/>
</dbReference>
<keyword evidence="5" id="KW-1185">Reference proteome</keyword>
<feature type="chain" id="PRO_5019558088" evidence="3">
    <location>
        <begin position="25"/>
        <end position="541"/>
    </location>
</feature>
<dbReference type="SUPFAM" id="SSF48452">
    <property type="entry name" value="TPR-like"/>
    <property type="match status" value="1"/>
</dbReference>
<dbReference type="AlphaFoldDB" id="A0A418NTS0"/>
<dbReference type="InterPro" id="IPR019734">
    <property type="entry name" value="TPR_rpt"/>
</dbReference>
<feature type="region of interest" description="Disordered" evidence="2">
    <location>
        <begin position="504"/>
        <end position="541"/>
    </location>
</feature>
<dbReference type="EMBL" id="QXFL01000002">
    <property type="protein sequence ID" value="RIV87547.1"/>
    <property type="molecule type" value="Genomic_DNA"/>
</dbReference>
<accession>A0A418NTS0</accession>
<feature type="compositionally biased region" description="Acidic residues" evidence="2">
    <location>
        <begin position="525"/>
        <end position="541"/>
    </location>
</feature>
<evidence type="ECO:0000313" key="5">
    <source>
        <dbReference type="Proteomes" id="UP000286576"/>
    </source>
</evidence>
<evidence type="ECO:0000256" key="3">
    <source>
        <dbReference type="SAM" id="SignalP"/>
    </source>
</evidence>
<keyword evidence="1" id="KW-0802">TPR repeat</keyword>
<dbReference type="Proteomes" id="UP000286576">
    <property type="component" value="Unassembled WGS sequence"/>
</dbReference>
<organism evidence="4 5">
    <name type="scientific">Aurantiacibacter zhengii</name>
    <dbReference type="NCBI Taxonomy" id="2307003"/>
    <lineage>
        <taxon>Bacteria</taxon>
        <taxon>Pseudomonadati</taxon>
        <taxon>Pseudomonadota</taxon>
        <taxon>Alphaproteobacteria</taxon>
        <taxon>Sphingomonadales</taxon>
        <taxon>Erythrobacteraceae</taxon>
        <taxon>Aurantiacibacter</taxon>
    </lineage>
</organism>
<proteinExistence type="predicted"/>
<evidence type="ECO:0000256" key="1">
    <source>
        <dbReference type="PROSITE-ProRule" id="PRU00339"/>
    </source>
</evidence>
<evidence type="ECO:0000313" key="4">
    <source>
        <dbReference type="EMBL" id="RIV87547.1"/>
    </source>
</evidence>